<evidence type="ECO:0000256" key="3">
    <source>
        <dbReference type="ARBA" id="ARBA00023172"/>
    </source>
</evidence>
<dbReference type="InterPro" id="IPR002104">
    <property type="entry name" value="Integrase_catalytic"/>
</dbReference>
<evidence type="ECO:0000256" key="1">
    <source>
        <dbReference type="ARBA" id="ARBA00008857"/>
    </source>
</evidence>
<dbReference type="InterPro" id="IPR010998">
    <property type="entry name" value="Integrase_recombinase_N"/>
</dbReference>
<evidence type="ECO:0000313" key="7">
    <source>
        <dbReference type="Proteomes" id="UP000306912"/>
    </source>
</evidence>
<dbReference type="InterPro" id="IPR013762">
    <property type="entry name" value="Integrase-like_cat_sf"/>
</dbReference>
<organism evidence="6 7">
    <name type="scientific">Culicoidibacter larvae</name>
    <dbReference type="NCBI Taxonomy" id="2579976"/>
    <lineage>
        <taxon>Bacteria</taxon>
        <taxon>Bacillati</taxon>
        <taxon>Bacillota</taxon>
        <taxon>Culicoidibacteria</taxon>
        <taxon>Culicoidibacterales</taxon>
        <taxon>Culicoidibacteraceae</taxon>
        <taxon>Culicoidibacter</taxon>
    </lineage>
</organism>
<dbReference type="Gene3D" id="1.10.443.10">
    <property type="entry name" value="Intergrase catalytic core"/>
    <property type="match status" value="1"/>
</dbReference>
<accession>A0A5R8Q8Y8</accession>
<dbReference type="PANTHER" id="PTHR30349">
    <property type="entry name" value="PHAGE INTEGRASE-RELATED"/>
    <property type="match status" value="1"/>
</dbReference>
<keyword evidence="4" id="KW-0812">Transmembrane</keyword>
<dbReference type="PROSITE" id="PS51898">
    <property type="entry name" value="TYR_RECOMBINASE"/>
    <property type="match status" value="1"/>
</dbReference>
<dbReference type="GO" id="GO:0006310">
    <property type="term" value="P:DNA recombination"/>
    <property type="evidence" value="ECO:0007669"/>
    <property type="project" value="UniProtKB-KW"/>
</dbReference>
<name>A0A5R8Q8Y8_9FIRM</name>
<reference evidence="6 7" key="1">
    <citation type="submission" date="2019-05" db="EMBL/GenBank/DDBJ databases">
        <title>Culicoidintestinum kansasii gen. nov., sp. nov. from the gastrointestinal tract of the biting midge, Culicoides sonorensis.</title>
        <authorList>
            <person name="Neupane S."/>
            <person name="Ghosh A."/>
            <person name="Gunther S."/>
            <person name="Martin K."/>
            <person name="Zurek L."/>
        </authorList>
    </citation>
    <scope>NUCLEOTIDE SEQUENCE [LARGE SCALE GENOMIC DNA]</scope>
    <source>
        <strain evidence="6 7">CS-1</strain>
    </source>
</reference>
<feature type="domain" description="Tyr recombinase" evidence="5">
    <location>
        <begin position="164"/>
        <end position="374"/>
    </location>
</feature>
<dbReference type="SUPFAM" id="SSF56349">
    <property type="entry name" value="DNA breaking-rejoining enzymes"/>
    <property type="match status" value="1"/>
</dbReference>
<dbReference type="EMBL" id="VBWP01000009">
    <property type="protein sequence ID" value="TLG72095.1"/>
    <property type="molecule type" value="Genomic_DNA"/>
</dbReference>
<dbReference type="InterPro" id="IPR050090">
    <property type="entry name" value="Tyrosine_recombinase_XerCD"/>
</dbReference>
<dbReference type="InterPro" id="IPR011010">
    <property type="entry name" value="DNA_brk_join_enz"/>
</dbReference>
<evidence type="ECO:0000313" key="6">
    <source>
        <dbReference type="EMBL" id="TLG72095.1"/>
    </source>
</evidence>
<proteinExistence type="inferred from homology"/>
<feature type="transmembrane region" description="Helical" evidence="4">
    <location>
        <begin position="293"/>
        <end position="311"/>
    </location>
</feature>
<comment type="similarity">
    <text evidence="1">Belongs to the 'phage' integrase family.</text>
</comment>
<dbReference type="Proteomes" id="UP000306912">
    <property type="component" value="Unassembled WGS sequence"/>
</dbReference>
<keyword evidence="4" id="KW-0472">Membrane</keyword>
<dbReference type="CDD" id="cd01189">
    <property type="entry name" value="INT_ICEBs1_C_like"/>
    <property type="match status" value="1"/>
</dbReference>
<dbReference type="OrthoDB" id="9803188at2"/>
<comment type="caution">
    <text evidence="6">The sequence shown here is derived from an EMBL/GenBank/DDBJ whole genome shotgun (WGS) entry which is preliminary data.</text>
</comment>
<dbReference type="InParanoid" id="A0A5R8Q8Y8"/>
<protein>
    <submittedName>
        <fullName evidence="6">Site-specific integrase</fullName>
    </submittedName>
</protein>
<dbReference type="Pfam" id="PF00589">
    <property type="entry name" value="Phage_integrase"/>
    <property type="match status" value="1"/>
</dbReference>
<keyword evidence="2" id="KW-0238">DNA-binding</keyword>
<evidence type="ECO:0000256" key="2">
    <source>
        <dbReference type="ARBA" id="ARBA00023125"/>
    </source>
</evidence>
<dbReference type="PANTHER" id="PTHR30349:SF41">
    <property type="entry name" value="INTEGRASE_RECOMBINASE PROTEIN MJ0367-RELATED"/>
    <property type="match status" value="1"/>
</dbReference>
<keyword evidence="7" id="KW-1185">Reference proteome</keyword>
<keyword evidence="4" id="KW-1133">Transmembrane helix</keyword>
<keyword evidence="3" id="KW-0233">DNA recombination</keyword>
<dbReference type="AlphaFoldDB" id="A0A5R8Q8Y8"/>
<sequence length="377" mass="44404">MILMSVHYNEKKKKYYYRMRVKNPNFMIDGKRYINKQSDEYYTSEKKAKNAEALAKAKRDDDQNIGNLLTIETTCMEYLDIQKRAVRNNQVKVSTFQLLHHVLTKLVIPKLGSIKYSELTTENIESFQKFLLENRKHSTASKYFDKFLENIKFCKRKYHVKPPYIPPFPRKNDFKQFGKERYIDIDNFKIAISFAEPKFVLVLSALFYCGLRVGESTSLTWEKVDFEKQGLFIKDNIYPANRKLFPEYNGFKHNDSPKTESSVRFQPCPPSFWKILLVEYERQKSIPGFKSTWYVFGGATFFTPLAVRYNVKKMLRNANMPELTPHELRHSYATHLTNEGVDSRVIAELMGHADESELKRYAHIKPDKKVEALKVFE</sequence>
<gene>
    <name evidence="6" type="ORF">FEZ08_09690</name>
</gene>
<dbReference type="GO" id="GO:0015074">
    <property type="term" value="P:DNA integration"/>
    <property type="evidence" value="ECO:0007669"/>
    <property type="project" value="InterPro"/>
</dbReference>
<evidence type="ECO:0000256" key="4">
    <source>
        <dbReference type="SAM" id="Phobius"/>
    </source>
</evidence>
<dbReference type="Gene3D" id="1.10.150.130">
    <property type="match status" value="1"/>
</dbReference>
<evidence type="ECO:0000259" key="5">
    <source>
        <dbReference type="PROSITE" id="PS51898"/>
    </source>
</evidence>
<dbReference type="GO" id="GO:0003677">
    <property type="term" value="F:DNA binding"/>
    <property type="evidence" value="ECO:0007669"/>
    <property type="project" value="UniProtKB-KW"/>
</dbReference>